<gene>
    <name evidence="1" type="ORF">LJ_18</name>
</gene>
<keyword evidence="2" id="KW-1185">Reference proteome</keyword>
<organism evidence="1 2">
    <name type="scientific">Lactobacillus phage LJ</name>
    <dbReference type="NCBI Taxonomy" id="2041454"/>
    <lineage>
        <taxon>Viruses</taxon>
        <taxon>Duplodnaviria</taxon>
        <taxon>Heunggongvirae</taxon>
        <taxon>Uroviricota</taxon>
        <taxon>Caudoviricetes</taxon>
        <taxon>Junavirus</taxon>
        <taxon>Junavirus LJ</taxon>
    </lineage>
</organism>
<dbReference type="Proteomes" id="UP000229119">
    <property type="component" value="Segment"/>
</dbReference>
<evidence type="ECO:0000313" key="2">
    <source>
        <dbReference type="Proteomes" id="UP000229119"/>
    </source>
</evidence>
<name>A0A2D1GPA3_9CAUD</name>
<reference evidence="1 2" key="1">
    <citation type="submission" date="2017-09" db="EMBL/GenBank/DDBJ databases">
        <title>Complete genomic sequence of the temperate bacteriophage LJ isolated from Lactobacillus casei.</title>
        <authorList>
            <person name="Yu M."/>
            <person name="Qi R."/>
            <person name="Jiang X."/>
            <person name="Tang T."/>
            <person name="Qiao X."/>
            <person name="Jiang Y."/>
            <person name="Wang L."/>
            <person name="Tang L."/>
            <person name="Xu Y."/>
            <person name="Li Y."/>
        </authorList>
    </citation>
    <scope>NUCLEOTIDE SEQUENCE [LARGE SCALE GENOMIC DNA]</scope>
</reference>
<sequence>MTNKLNSKQINSLLEALIDTPHWCGETNADNKSLEAIEKWGDVAFVSLQKITDAFDSTSSAPKTNGSAIEIRDAVRGQLDVLREYIQEDDWR</sequence>
<proteinExistence type="predicted"/>
<accession>A0A2D1GPA3</accession>
<protein>
    <submittedName>
        <fullName evidence="1">Uncharacterized protein</fullName>
    </submittedName>
</protein>
<evidence type="ECO:0000313" key="1">
    <source>
        <dbReference type="EMBL" id="ATN93879.1"/>
    </source>
</evidence>
<dbReference type="EMBL" id="MF999224">
    <property type="protein sequence ID" value="ATN93879.1"/>
    <property type="molecule type" value="Genomic_DNA"/>
</dbReference>